<reference evidence="2" key="1">
    <citation type="submission" date="2016-11" db="UniProtKB">
        <authorList>
            <consortium name="WormBaseParasite"/>
        </authorList>
    </citation>
    <scope>IDENTIFICATION</scope>
</reference>
<dbReference type="AlphaFoldDB" id="A0A1I7URI0"/>
<evidence type="ECO:0000313" key="1">
    <source>
        <dbReference type="Proteomes" id="UP000095282"/>
    </source>
</evidence>
<accession>A0A1I7URI0</accession>
<name>A0A1I7URI0_9PELO</name>
<sequence length="77" mass="8206">MSSGLPPILAAAQPAANGFNYLFPAIQQVNPNGSSPSNRFKVKRHRQRVDAGEPRNTYQVPGGVLFSREKGGLLGDG</sequence>
<dbReference type="Proteomes" id="UP000095282">
    <property type="component" value="Unplaced"/>
</dbReference>
<proteinExistence type="predicted"/>
<organism evidence="1 2">
    <name type="scientific">Caenorhabditis tropicalis</name>
    <dbReference type="NCBI Taxonomy" id="1561998"/>
    <lineage>
        <taxon>Eukaryota</taxon>
        <taxon>Metazoa</taxon>
        <taxon>Ecdysozoa</taxon>
        <taxon>Nematoda</taxon>
        <taxon>Chromadorea</taxon>
        <taxon>Rhabditida</taxon>
        <taxon>Rhabditina</taxon>
        <taxon>Rhabditomorpha</taxon>
        <taxon>Rhabditoidea</taxon>
        <taxon>Rhabditidae</taxon>
        <taxon>Peloderinae</taxon>
        <taxon>Caenorhabditis</taxon>
    </lineage>
</organism>
<dbReference type="WBParaSite" id="Csp11.Scaffold630.g18623.t2">
    <property type="protein sequence ID" value="Csp11.Scaffold630.g18623.t2"/>
    <property type="gene ID" value="Csp11.Scaffold630.g18623"/>
</dbReference>
<evidence type="ECO:0000313" key="2">
    <source>
        <dbReference type="WBParaSite" id="Csp11.Scaffold630.g18623.t2"/>
    </source>
</evidence>
<protein>
    <submittedName>
        <fullName evidence="2">Uncharacterized protein</fullName>
    </submittedName>
</protein>
<keyword evidence="1" id="KW-1185">Reference proteome</keyword>